<dbReference type="AlphaFoldDB" id="A0A2R6NMI5"/>
<evidence type="ECO:0000313" key="3">
    <source>
        <dbReference type="Proteomes" id="UP000186601"/>
    </source>
</evidence>
<feature type="compositionally biased region" description="Basic and acidic residues" evidence="1">
    <location>
        <begin position="47"/>
        <end position="56"/>
    </location>
</feature>
<dbReference type="Proteomes" id="UP000186601">
    <property type="component" value="Unassembled WGS sequence"/>
</dbReference>
<gene>
    <name evidence="2" type="ORF">PHLCEN_2v10517</name>
</gene>
<feature type="region of interest" description="Disordered" evidence="1">
    <location>
        <begin position="308"/>
        <end position="394"/>
    </location>
</feature>
<reference evidence="2 3" key="1">
    <citation type="submission" date="2018-02" db="EMBL/GenBank/DDBJ databases">
        <title>Genome sequence of the basidiomycete white-rot fungus Phlebia centrifuga.</title>
        <authorList>
            <person name="Granchi Z."/>
            <person name="Peng M."/>
            <person name="de Vries R.P."/>
            <person name="Hilden K."/>
            <person name="Makela M.R."/>
            <person name="Grigoriev I."/>
            <person name="Riley R."/>
        </authorList>
    </citation>
    <scope>NUCLEOTIDE SEQUENCE [LARGE SCALE GENOMIC DNA]</scope>
    <source>
        <strain evidence="2 3">FBCC195</strain>
    </source>
</reference>
<sequence length="394" mass="45875">MPRLFPSLHRSREHAREDYTRYNEYGHYDPHPPQHTPAWRRVIPTKKTRESSRWPEEVVEYPESYNGHGDYRRRQPQAPDHPYGFHPAENFGRHSESTLAHTEDAYDTHYPHDDAIPIVQRESSLTRLQEAFADHETQPRPVTQVNLPPQGTPRHSPHDFPPPPPPELRNVYPSQQPVLVQNTRVDSVEADVRVRSRSHRAQEKRPDTGRRERAENFRRDPSIGARSLDEEDYPPCVVVVERGRNGKQDTYYVIPGGAPVIFEDDEGKELTRVGDFSGKYRPRRQRPVIIEDENGNEVGRLGFDDEASLDYPYRNRSDDSLHERGGGYGHSRRYRDEYDRHSGSSRSHTSTKYTERYTEPERDYRTESRTSRGRSSSSKSPNVVYIPYVDKHSS</sequence>
<feature type="region of interest" description="Disordered" evidence="1">
    <location>
        <begin position="21"/>
        <end position="91"/>
    </location>
</feature>
<feature type="compositionally biased region" description="Basic and acidic residues" evidence="1">
    <location>
        <begin position="353"/>
        <end position="370"/>
    </location>
</feature>
<feature type="region of interest" description="Disordered" evidence="1">
    <location>
        <begin position="191"/>
        <end position="216"/>
    </location>
</feature>
<proteinExistence type="predicted"/>
<feature type="region of interest" description="Disordered" evidence="1">
    <location>
        <begin position="133"/>
        <end position="170"/>
    </location>
</feature>
<evidence type="ECO:0000313" key="2">
    <source>
        <dbReference type="EMBL" id="PSR73598.1"/>
    </source>
</evidence>
<dbReference type="OrthoDB" id="3240950at2759"/>
<feature type="compositionally biased region" description="Polar residues" evidence="1">
    <location>
        <begin position="140"/>
        <end position="149"/>
    </location>
</feature>
<comment type="caution">
    <text evidence="2">The sequence shown here is derived from an EMBL/GenBank/DDBJ whole genome shotgun (WGS) entry which is preliminary data.</text>
</comment>
<protein>
    <submittedName>
        <fullName evidence="2">Uncharacterized protein</fullName>
    </submittedName>
</protein>
<evidence type="ECO:0000256" key="1">
    <source>
        <dbReference type="SAM" id="MobiDB-lite"/>
    </source>
</evidence>
<dbReference type="EMBL" id="MLYV02001069">
    <property type="protein sequence ID" value="PSR73598.1"/>
    <property type="molecule type" value="Genomic_DNA"/>
</dbReference>
<accession>A0A2R6NMI5</accession>
<keyword evidence="3" id="KW-1185">Reference proteome</keyword>
<feature type="compositionally biased region" description="Basic and acidic residues" evidence="1">
    <location>
        <begin position="313"/>
        <end position="325"/>
    </location>
</feature>
<name>A0A2R6NMI5_9APHY</name>
<organism evidence="2 3">
    <name type="scientific">Hermanssonia centrifuga</name>
    <dbReference type="NCBI Taxonomy" id="98765"/>
    <lineage>
        <taxon>Eukaryota</taxon>
        <taxon>Fungi</taxon>
        <taxon>Dikarya</taxon>
        <taxon>Basidiomycota</taxon>
        <taxon>Agaricomycotina</taxon>
        <taxon>Agaricomycetes</taxon>
        <taxon>Polyporales</taxon>
        <taxon>Meruliaceae</taxon>
        <taxon>Hermanssonia</taxon>
    </lineage>
</organism>
<feature type="compositionally biased region" description="Basic and acidic residues" evidence="1">
    <location>
        <begin position="21"/>
        <end position="32"/>
    </location>
</feature>